<evidence type="ECO:0000313" key="4">
    <source>
        <dbReference type="Proteomes" id="UP000638560"/>
    </source>
</evidence>
<reference evidence="3 4" key="1">
    <citation type="submission" date="2020-11" db="EMBL/GenBank/DDBJ databases">
        <title>A novel isolate from a Black sea contaminated sediment with potential to produce alkanes: Plantactinospora alkalitolerans sp. nov.</title>
        <authorList>
            <person name="Carro L."/>
            <person name="Veyisoglu A."/>
            <person name="Guven K."/>
            <person name="Schumann P."/>
            <person name="Klenk H.-P."/>
            <person name="Sahin N."/>
        </authorList>
    </citation>
    <scope>NUCLEOTIDE SEQUENCE [LARGE SCALE GENOMIC DNA]</scope>
    <source>
        <strain evidence="3 4">S1510</strain>
    </source>
</reference>
<organism evidence="3 4">
    <name type="scientific">Plantactinospora alkalitolerans</name>
    <dbReference type="NCBI Taxonomy" id="2789879"/>
    <lineage>
        <taxon>Bacteria</taxon>
        <taxon>Bacillati</taxon>
        <taxon>Actinomycetota</taxon>
        <taxon>Actinomycetes</taxon>
        <taxon>Micromonosporales</taxon>
        <taxon>Micromonosporaceae</taxon>
        <taxon>Plantactinospora</taxon>
    </lineage>
</organism>
<feature type="transmembrane region" description="Helical" evidence="2">
    <location>
        <begin position="254"/>
        <end position="274"/>
    </location>
</feature>
<protein>
    <submittedName>
        <fullName evidence="3">Uncharacterized protein</fullName>
    </submittedName>
</protein>
<keyword evidence="2" id="KW-0812">Transmembrane</keyword>
<dbReference type="Proteomes" id="UP000638560">
    <property type="component" value="Unassembled WGS sequence"/>
</dbReference>
<dbReference type="RefSeq" id="WP_196202902.1">
    <property type="nucleotide sequence ID" value="NZ_JADPUN010000192.1"/>
</dbReference>
<keyword evidence="2" id="KW-0472">Membrane</keyword>
<feature type="transmembrane region" description="Helical" evidence="2">
    <location>
        <begin position="79"/>
        <end position="100"/>
    </location>
</feature>
<feature type="transmembrane region" description="Helical" evidence="2">
    <location>
        <begin position="120"/>
        <end position="143"/>
    </location>
</feature>
<feature type="region of interest" description="Disordered" evidence="1">
    <location>
        <begin position="307"/>
        <end position="341"/>
    </location>
</feature>
<evidence type="ECO:0000256" key="1">
    <source>
        <dbReference type="SAM" id="MobiDB-lite"/>
    </source>
</evidence>
<sequence>MTYFPVPLRQAVRWHPPLLYVAAAMAALAIVSLVGLAVDDRMLGNVSVWLKPFKFAVSFVAYLVTLAWMVSLMRRSRRIAWWAGTVVAVFGALEVALIVFQAARGRQSHFNNATPLDETIFGAMGATIGVLYLGSLVLAVLLLRQRMSDPAVAWTVRLGLIIALVGMALGFLMLRPTPEQQVGDLDTEGGHSVGVPDGGPGMFLTGWSTTGGDLRIPHFLGMHALQLLPLLAIALVVLAGRFPRLRDGGVRLRLVLVAAATYASLLALVTWQALRGQPLIHPDATTIAVALGLAGASTVGVLIALRQPAPSPSNEDERSAPDLSSEDERSEAQVSLAATGA</sequence>
<feature type="transmembrane region" description="Helical" evidence="2">
    <location>
        <begin position="18"/>
        <end position="38"/>
    </location>
</feature>
<feature type="transmembrane region" description="Helical" evidence="2">
    <location>
        <begin position="155"/>
        <end position="174"/>
    </location>
</feature>
<feature type="transmembrane region" description="Helical" evidence="2">
    <location>
        <begin position="224"/>
        <end position="242"/>
    </location>
</feature>
<accession>A0ABS0GYP4</accession>
<feature type="transmembrane region" description="Helical" evidence="2">
    <location>
        <begin position="53"/>
        <end position="72"/>
    </location>
</feature>
<evidence type="ECO:0000313" key="3">
    <source>
        <dbReference type="EMBL" id="MBF9131343.1"/>
    </source>
</evidence>
<comment type="caution">
    <text evidence="3">The sequence shown here is derived from an EMBL/GenBank/DDBJ whole genome shotgun (WGS) entry which is preliminary data.</text>
</comment>
<dbReference type="EMBL" id="JADPUN010000192">
    <property type="protein sequence ID" value="MBF9131343.1"/>
    <property type="molecule type" value="Genomic_DNA"/>
</dbReference>
<gene>
    <name evidence="3" type="ORF">I0C86_20595</name>
</gene>
<evidence type="ECO:0000256" key="2">
    <source>
        <dbReference type="SAM" id="Phobius"/>
    </source>
</evidence>
<feature type="transmembrane region" description="Helical" evidence="2">
    <location>
        <begin position="286"/>
        <end position="305"/>
    </location>
</feature>
<keyword evidence="2" id="KW-1133">Transmembrane helix</keyword>
<proteinExistence type="predicted"/>
<keyword evidence="4" id="KW-1185">Reference proteome</keyword>
<name>A0ABS0GYP4_9ACTN</name>
<feature type="compositionally biased region" description="Basic and acidic residues" evidence="1">
    <location>
        <begin position="315"/>
        <end position="331"/>
    </location>
</feature>